<evidence type="ECO:0000313" key="2">
    <source>
        <dbReference type="Proteomes" id="UP000192393"/>
    </source>
</evidence>
<dbReference type="AlphaFoldDB" id="A0A1W1ZAT0"/>
<protein>
    <submittedName>
        <fullName evidence="1">Uncharacterized protein</fullName>
    </submittedName>
</protein>
<organism evidence="1 2">
    <name type="scientific">Moheibacter sediminis</name>
    <dbReference type="NCBI Taxonomy" id="1434700"/>
    <lineage>
        <taxon>Bacteria</taxon>
        <taxon>Pseudomonadati</taxon>
        <taxon>Bacteroidota</taxon>
        <taxon>Flavobacteriia</taxon>
        <taxon>Flavobacteriales</taxon>
        <taxon>Weeksellaceae</taxon>
        <taxon>Moheibacter</taxon>
    </lineage>
</organism>
<dbReference type="STRING" id="1434700.SAMN06296427_102321"/>
<dbReference type="OrthoDB" id="1270857at2"/>
<proteinExistence type="predicted"/>
<reference evidence="1 2" key="1">
    <citation type="submission" date="2017-04" db="EMBL/GenBank/DDBJ databases">
        <authorList>
            <person name="Afonso C.L."/>
            <person name="Miller P.J."/>
            <person name="Scott M.A."/>
            <person name="Spackman E."/>
            <person name="Goraichik I."/>
            <person name="Dimitrov K.M."/>
            <person name="Suarez D.L."/>
            <person name="Swayne D.E."/>
        </authorList>
    </citation>
    <scope>NUCLEOTIDE SEQUENCE [LARGE SCALE GENOMIC DNA]</scope>
    <source>
        <strain evidence="1 2">CGMCC 1.12708</strain>
    </source>
</reference>
<evidence type="ECO:0000313" key="1">
    <source>
        <dbReference type="EMBL" id="SMC45416.1"/>
    </source>
</evidence>
<dbReference type="PROSITE" id="PS51257">
    <property type="entry name" value="PROKAR_LIPOPROTEIN"/>
    <property type="match status" value="1"/>
</dbReference>
<keyword evidence="2" id="KW-1185">Reference proteome</keyword>
<gene>
    <name evidence="1" type="ORF">SAMN06296427_102321</name>
</gene>
<dbReference type="EMBL" id="FWXS01000002">
    <property type="protein sequence ID" value="SMC45416.1"/>
    <property type="molecule type" value="Genomic_DNA"/>
</dbReference>
<dbReference type="RefSeq" id="WP_084016475.1">
    <property type="nucleotide sequence ID" value="NZ_FWXS01000002.1"/>
</dbReference>
<accession>A0A1W1ZAT0</accession>
<name>A0A1W1ZAT0_9FLAO</name>
<dbReference type="Proteomes" id="UP000192393">
    <property type="component" value="Unassembled WGS sequence"/>
</dbReference>
<sequence length="243" mass="27388">MMKKWGLTILALGIFFTACKNDDDGIDELPVEEQNQVDDDAIIEYLKNHYFDSEKGLIKEFSDIDSTDNDYPTLHSQGTKLPSGVWIVKRPGVIAEGPIADDNTKDSILISHETKAFKASYKDLPEGGKPYRPISVFFSTLNPSGTPAWDPIFYYVHLNATQIDNGINLRHYVMEGFTEGLKHFNSTNTNGSDLYNFQGAIVVPSRLAYGRDIDYLSGSRNYSCRDCSFVVNFELHKVIERIP</sequence>